<dbReference type="GO" id="GO:0006353">
    <property type="term" value="P:DNA-templated transcription termination"/>
    <property type="evidence" value="ECO:0007669"/>
    <property type="project" value="UniProtKB-KW"/>
</dbReference>
<sequence length="384" mass="44080">MFKFICKTLHHVPRSSQSPNQNLCFLQIQPFSSSLKTTKNLQNQHSFTVIYLINSFGFSPEKALSKSKYVKFESPDKPDFVLAFFKNHGFTQTQISTIITNHPSLLLCDPEKTLLPKLEFLKSKGVSSTDVSRIVSTSPDLLRRSLEKIIIPSFNFYNNLLQSEEKTITAMKRKCGPVLFGKQTLVTPNIEILRETGVPNANITILLMKQPRAFMTSSDRFRQVVEEVENMGFDPLRSNFVMAIYALRTMTRSTWEKKVEVYKRWGWTEDDILEAFKKHPWCMMISEDKISAAMDFLVNKMGAKISLVAQTPVLLSFSLKKRIVPRSAVYQMLLSKGLIKSNSISLTSLLIPPEKWFLEKLVNRHKDEAPELLKLYKEKLDLAK</sequence>
<accession>A0A2R6P4C5</accession>
<evidence type="ECO:0000256" key="1">
    <source>
        <dbReference type="ARBA" id="ARBA00007692"/>
    </source>
</evidence>
<dbReference type="Proteomes" id="UP000241394">
    <property type="component" value="Chromosome LG29"/>
</dbReference>
<dbReference type="EMBL" id="NKQK01000029">
    <property type="protein sequence ID" value="PSR85136.1"/>
    <property type="molecule type" value="Genomic_DNA"/>
</dbReference>
<evidence type="ECO:0000313" key="4">
    <source>
        <dbReference type="EMBL" id="PSR85136.1"/>
    </source>
</evidence>
<dbReference type="STRING" id="1590841.A0A2R6P4C5"/>
<dbReference type="OMA" id="RVSNYVH"/>
<dbReference type="OrthoDB" id="637682at2759"/>
<reference evidence="4 5" key="1">
    <citation type="submission" date="2017-07" db="EMBL/GenBank/DDBJ databases">
        <title>An improved, manually edited Actinidia chinensis var. chinensis (kiwifruit) genome highlights the challenges associated with draft genomes and gene prediction in plants.</title>
        <authorList>
            <person name="Pilkington S."/>
            <person name="Crowhurst R."/>
            <person name="Hilario E."/>
            <person name="Nardozza S."/>
            <person name="Fraser L."/>
            <person name="Peng Y."/>
            <person name="Gunaseelan K."/>
            <person name="Simpson R."/>
            <person name="Tahir J."/>
            <person name="Deroles S."/>
            <person name="Templeton K."/>
            <person name="Luo Z."/>
            <person name="Davy M."/>
            <person name="Cheng C."/>
            <person name="Mcneilage M."/>
            <person name="Scaglione D."/>
            <person name="Liu Y."/>
            <person name="Zhang Q."/>
            <person name="Datson P."/>
            <person name="De Silva N."/>
            <person name="Gardiner S."/>
            <person name="Bassett H."/>
            <person name="Chagne D."/>
            <person name="Mccallum J."/>
            <person name="Dzierzon H."/>
            <person name="Deng C."/>
            <person name="Wang Y.-Y."/>
            <person name="Barron N."/>
            <person name="Manako K."/>
            <person name="Bowen J."/>
            <person name="Foster T."/>
            <person name="Erridge Z."/>
            <person name="Tiffin H."/>
            <person name="Waite C."/>
            <person name="Davies K."/>
            <person name="Grierson E."/>
            <person name="Laing W."/>
            <person name="Kirk R."/>
            <person name="Chen X."/>
            <person name="Wood M."/>
            <person name="Montefiori M."/>
            <person name="Brummell D."/>
            <person name="Schwinn K."/>
            <person name="Catanach A."/>
            <person name="Fullerton C."/>
            <person name="Li D."/>
            <person name="Meiyalaghan S."/>
            <person name="Nieuwenhuizen N."/>
            <person name="Read N."/>
            <person name="Prakash R."/>
            <person name="Hunter D."/>
            <person name="Zhang H."/>
            <person name="Mckenzie M."/>
            <person name="Knabel M."/>
            <person name="Harris A."/>
            <person name="Allan A."/>
            <person name="Chen A."/>
            <person name="Janssen B."/>
            <person name="Plunkett B."/>
            <person name="Dwamena C."/>
            <person name="Voogd C."/>
            <person name="Leif D."/>
            <person name="Lafferty D."/>
            <person name="Souleyre E."/>
            <person name="Varkonyi-Gasic E."/>
            <person name="Gambi F."/>
            <person name="Hanley J."/>
            <person name="Yao J.-L."/>
            <person name="Cheung J."/>
            <person name="David K."/>
            <person name="Warren B."/>
            <person name="Marsh K."/>
            <person name="Snowden K."/>
            <person name="Lin-Wang K."/>
            <person name="Brian L."/>
            <person name="Martinez-Sanchez M."/>
            <person name="Wang M."/>
            <person name="Ileperuma N."/>
            <person name="Macnee N."/>
            <person name="Campin R."/>
            <person name="Mcatee P."/>
            <person name="Drummond R."/>
            <person name="Espley R."/>
            <person name="Ireland H."/>
            <person name="Wu R."/>
            <person name="Atkinson R."/>
            <person name="Karunairetnam S."/>
            <person name="Bulley S."/>
            <person name="Chunkath S."/>
            <person name="Hanley Z."/>
            <person name="Storey R."/>
            <person name="Thrimawithana A."/>
            <person name="Thomson S."/>
            <person name="David C."/>
            <person name="Testolin R."/>
        </authorList>
    </citation>
    <scope>NUCLEOTIDE SEQUENCE [LARGE SCALE GENOMIC DNA]</scope>
    <source>
        <strain evidence="5">cv. Red5</strain>
        <tissue evidence="4">Young leaf</tissue>
    </source>
</reference>
<dbReference type="Gene3D" id="1.25.70.10">
    <property type="entry name" value="Transcription termination factor 3, mitochondrial"/>
    <property type="match status" value="1"/>
</dbReference>
<name>A0A2R6P4C5_ACTCC</name>
<dbReference type="InParanoid" id="A0A2R6P4C5"/>
<dbReference type="Pfam" id="PF02536">
    <property type="entry name" value="mTERF"/>
    <property type="match status" value="1"/>
</dbReference>
<dbReference type="Gramene" id="PSR85136">
    <property type="protein sequence ID" value="PSR85136"/>
    <property type="gene ID" value="CEY00_Acc33119"/>
</dbReference>
<evidence type="ECO:0000256" key="3">
    <source>
        <dbReference type="ARBA" id="ARBA00022946"/>
    </source>
</evidence>
<keyword evidence="2" id="KW-0804">Transcription</keyword>
<gene>
    <name evidence="4" type="ORF">CEY00_Acc33119</name>
</gene>
<dbReference type="FunFam" id="1.25.70.10:FF:000001">
    <property type="entry name" value="Mitochondrial transcription termination factor-like"/>
    <property type="match status" value="1"/>
</dbReference>
<dbReference type="GO" id="GO:0003676">
    <property type="term" value="F:nucleic acid binding"/>
    <property type="evidence" value="ECO:0007669"/>
    <property type="project" value="InterPro"/>
</dbReference>
<dbReference type="InterPro" id="IPR003690">
    <property type="entry name" value="MTERF"/>
</dbReference>
<organism evidence="4 5">
    <name type="scientific">Actinidia chinensis var. chinensis</name>
    <name type="common">Chinese soft-hair kiwi</name>
    <dbReference type="NCBI Taxonomy" id="1590841"/>
    <lineage>
        <taxon>Eukaryota</taxon>
        <taxon>Viridiplantae</taxon>
        <taxon>Streptophyta</taxon>
        <taxon>Embryophyta</taxon>
        <taxon>Tracheophyta</taxon>
        <taxon>Spermatophyta</taxon>
        <taxon>Magnoliopsida</taxon>
        <taxon>eudicotyledons</taxon>
        <taxon>Gunneridae</taxon>
        <taxon>Pentapetalae</taxon>
        <taxon>asterids</taxon>
        <taxon>Ericales</taxon>
        <taxon>Actinidiaceae</taxon>
        <taxon>Actinidia</taxon>
    </lineage>
</organism>
<comment type="similarity">
    <text evidence="1">Belongs to the mTERF family.</text>
</comment>
<keyword evidence="2" id="KW-0806">Transcription termination</keyword>
<comment type="caution">
    <text evidence="4">The sequence shown here is derived from an EMBL/GenBank/DDBJ whole genome shotgun (WGS) entry which is preliminary data.</text>
</comment>
<proteinExistence type="inferred from homology"/>
<protein>
    <submittedName>
        <fullName evidence="4">Transcription termination factor like</fullName>
    </submittedName>
</protein>
<keyword evidence="5" id="KW-1185">Reference proteome</keyword>
<evidence type="ECO:0000256" key="2">
    <source>
        <dbReference type="ARBA" id="ARBA00022472"/>
    </source>
</evidence>
<evidence type="ECO:0000313" key="5">
    <source>
        <dbReference type="Proteomes" id="UP000241394"/>
    </source>
</evidence>
<dbReference type="PANTHER" id="PTHR13068:SF166">
    <property type="entry name" value="TRANSCRIPTION TERMINATION FACTOR MTERF15, MITOCHONDRIAL-LIKE"/>
    <property type="match status" value="1"/>
</dbReference>
<dbReference type="AlphaFoldDB" id="A0A2R6P4C5"/>
<reference evidence="5" key="2">
    <citation type="journal article" date="2018" name="BMC Genomics">
        <title>A manually annotated Actinidia chinensis var. chinensis (kiwifruit) genome highlights the challenges associated with draft genomes and gene prediction in plants.</title>
        <authorList>
            <person name="Pilkington S.M."/>
            <person name="Crowhurst R."/>
            <person name="Hilario E."/>
            <person name="Nardozza S."/>
            <person name="Fraser L."/>
            <person name="Peng Y."/>
            <person name="Gunaseelan K."/>
            <person name="Simpson R."/>
            <person name="Tahir J."/>
            <person name="Deroles S.C."/>
            <person name="Templeton K."/>
            <person name="Luo Z."/>
            <person name="Davy M."/>
            <person name="Cheng C."/>
            <person name="McNeilage M."/>
            <person name="Scaglione D."/>
            <person name="Liu Y."/>
            <person name="Zhang Q."/>
            <person name="Datson P."/>
            <person name="De Silva N."/>
            <person name="Gardiner S.E."/>
            <person name="Bassett H."/>
            <person name="Chagne D."/>
            <person name="McCallum J."/>
            <person name="Dzierzon H."/>
            <person name="Deng C."/>
            <person name="Wang Y.Y."/>
            <person name="Barron L."/>
            <person name="Manako K."/>
            <person name="Bowen J."/>
            <person name="Foster T.M."/>
            <person name="Erridge Z.A."/>
            <person name="Tiffin H."/>
            <person name="Waite C.N."/>
            <person name="Davies K.M."/>
            <person name="Grierson E.P."/>
            <person name="Laing W.A."/>
            <person name="Kirk R."/>
            <person name="Chen X."/>
            <person name="Wood M."/>
            <person name="Montefiori M."/>
            <person name="Brummell D.A."/>
            <person name="Schwinn K.E."/>
            <person name="Catanach A."/>
            <person name="Fullerton C."/>
            <person name="Li D."/>
            <person name="Meiyalaghan S."/>
            <person name="Nieuwenhuizen N."/>
            <person name="Read N."/>
            <person name="Prakash R."/>
            <person name="Hunter D."/>
            <person name="Zhang H."/>
            <person name="McKenzie M."/>
            <person name="Knabel M."/>
            <person name="Harris A."/>
            <person name="Allan A.C."/>
            <person name="Gleave A."/>
            <person name="Chen A."/>
            <person name="Janssen B.J."/>
            <person name="Plunkett B."/>
            <person name="Ampomah-Dwamena C."/>
            <person name="Voogd C."/>
            <person name="Leif D."/>
            <person name="Lafferty D."/>
            <person name="Souleyre E.J.F."/>
            <person name="Varkonyi-Gasic E."/>
            <person name="Gambi F."/>
            <person name="Hanley J."/>
            <person name="Yao J.L."/>
            <person name="Cheung J."/>
            <person name="David K.M."/>
            <person name="Warren B."/>
            <person name="Marsh K."/>
            <person name="Snowden K.C."/>
            <person name="Lin-Wang K."/>
            <person name="Brian L."/>
            <person name="Martinez-Sanchez M."/>
            <person name="Wang M."/>
            <person name="Ileperuma N."/>
            <person name="Macnee N."/>
            <person name="Campin R."/>
            <person name="McAtee P."/>
            <person name="Drummond R.S.M."/>
            <person name="Espley R.V."/>
            <person name="Ireland H.S."/>
            <person name="Wu R."/>
            <person name="Atkinson R.G."/>
            <person name="Karunairetnam S."/>
            <person name="Bulley S."/>
            <person name="Chunkath S."/>
            <person name="Hanley Z."/>
            <person name="Storey R."/>
            <person name="Thrimawithana A.H."/>
            <person name="Thomson S."/>
            <person name="David C."/>
            <person name="Testolin R."/>
            <person name="Huang H."/>
            <person name="Hellens R.P."/>
            <person name="Schaffer R.J."/>
        </authorList>
    </citation>
    <scope>NUCLEOTIDE SEQUENCE [LARGE SCALE GENOMIC DNA]</scope>
    <source>
        <strain evidence="5">cv. Red5</strain>
    </source>
</reference>
<dbReference type="InterPro" id="IPR038538">
    <property type="entry name" value="MTERF_sf"/>
</dbReference>
<dbReference type="SMART" id="SM00733">
    <property type="entry name" value="Mterf"/>
    <property type="match status" value="6"/>
</dbReference>
<keyword evidence="3" id="KW-0809">Transit peptide</keyword>
<dbReference type="PANTHER" id="PTHR13068">
    <property type="entry name" value="CGI-12 PROTEIN-RELATED"/>
    <property type="match status" value="1"/>
</dbReference>
<keyword evidence="2" id="KW-0805">Transcription regulation</keyword>